<keyword evidence="1" id="KW-0472">Membrane</keyword>
<dbReference type="EMBL" id="CP054139">
    <property type="protein sequence ID" value="QKJ30310.1"/>
    <property type="molecule type" value="Genomic_DNA"/>
</dbReference>
<evidence type="ECO:0000313" key="2">
    <source>
        <dbReference type="EMBL" id="QKJ30310.1"/>
    </source>
</evidence>
<protein>
    <submittedName>
        <fullName evidence="2">Uncharacterized protein</fullName>
    </submittedName>
</protein>
<evidence type="ECO:0000256" key="1">
    <source>
        <dbReference type="SAM" id="Phobius"/>
    </source>
</evidence>
<dbReference type="KEGG" id="mmab:HQ865_11240"/>
<dbReference type="RefSeq" id="WP_173414997.1">
    <property type="nucleotide sequence ID" value="NZ_CP054139.1"/>
</dbReference>
<accession>A0A7D4QK95</accession>
<feature type="transmembrane region" description="Helical" evidence="1">
    <location>
        <begin position="6"/>
        <end position="23"/>
    </location>
</feature>
<name>A0A7D4QK95_9SPHI</name>
<dbReference type="AlphaFoldDB" id="A0A7D4QK95"/>
<dbReference type="Proteomes" id="UP000505355">
    <property type="component" value="Chromosome"/>
</dbReference>
<keyword evidence="3" id="KW-1185">Reference proteome</keyword>
<gene>
    <name evidence="2" type="ORF">HQ865_11240</name>
</gene>
<sequence>MKKSYGIVIGFVLVVALSYWIGYKNRPQEGDVNFINEIHFKESNNLSRSEPTFQKYLLNILRDSLKNKRKYDEGDIQQVIKKIEDRTHLKNYIKIIKVDFIGYKILISQNGPANNKEAFFILTRDSVFYAKMFSIVRDREN</sequence>
<reference evidence="2 3" key="1">
    <citation type="submission" date="2020-05" db="EMBL/GenBank/DDBJ databases">
        <title>Mucilaginibacter mali sp. nov.</title>
        <authorList>
            <person name="Kim H.S."/>
            <person name="Lee K.C."/>
            <person name="Suh M.K."/>
            <person name="Kim J.-S."/>
            <person name="Han K.-I."/>
            <person name="Eom M.K."/>
            <person name="Shin Y.K."/>
            <person name="Lee J.-S."/>
        </authorList>
    </citation>
    <scope>NUCLEOTIDE SEQUENCE [LARGE SCALE GENOMIC DNA]</scope>
    <source>
        <strain evidence="2 3">G2-14</strain>
    </source>
</reference>
<proteinExistence type="predicted"/>
<keyword evidence="1" id="KW-1133">Transmembrane helix</keyword>
<evidence type="ECO:0000313" key="3">
    <source>
        <dbReference type="Proteomes" id="UP000505355"/>
    </source>
</evidence>
<keyword evidence="1" id="KW-0812">Transmembrane</keyword>
<organism evidence="2 3">
    <name type="scientific">Mucilaginibacter mali</name>
    <dbReference type="NCBI Taxonomy" id="2740462"/>
    <lineage>
        <taxon>Bacteria</taxon>
        <taxon>Pseudomonadati</taxon>
        <taxon>Bacteroidota</taxon>
        <taxon>Sphingobacteriia</taxon>
        <taxon>Sphingobacteriales</taxon>
        <taxon>Sphingobacteriaceae</taxon>
        <taxon>Mucilaginibacter</taxon>
    </lineage>
</organism>